<feature type="signal peptide" evidence="2">
    <location>
        <begin position="1"/>
        <end position="19"/>
    </location>
</feature>
<keyword evidence="2" id="KW-0732">Signal</keyword>
<proteinExistence type="predicted"/>
<evidence type="ECO:0000256" key="1">
    <source>
        <dbReference type="SAM" id="Phobius"/>
    </source>
</evidence>
<comment type="caution">
    <text evidence="3">The sequence shown here is derived from an EMBL/GenBank/DDBJ whole genome shotgun (WGS) entry which is preliminary data.</text>
</comment>
<dbReference type="VEuPathDB" id="MicrosporidiaDB:TUBRATIS_000520"/>
<evidence type="ECO:0000313" key="3">
    <source>
        <dbReference type="EMBL" id="RVD93416.1"/>
    </source>
</evidence>
<feature type="transmembrane region" description="Helical" evidence="1">
    <location>
        <begin position="68"/>
        <end position="87"/>
    </location>
</feature>
<evidence type="ECO:0000256" key="2">
    <source>
        <dbReference type="SAM" id="SignalP"/>
    </source>
</evidence>
<keyword evidence="4" id="KW-1185">Reference proteome</keyword>
<gene>
    <name evidence="3" type="ORF">TUBRATIS_000520</name>
</gene>
<feature type="chain" id="PRO_5019068096" evidence="2">
    <location>
        <begin position="20"/>
        <end position="175"/>
    </location>
</feature>
<protein>
    <submittedName>
        <fullName evidence="3">Uncharacterized protein</fullName>
    </submittedName>
</protein>
<feature type="non-terminal residue" evidence="3">
    <location>
        <position position="1"/>
    </location>
</feature>
<evidence type="ECO:0000313" key="4">
    <source>
        <dbReference type="Proteomes" id="UP000282876"/>
    </source>
</evidence>
<name>A0A437AR06_9MICR</name>
<keyword evidence="1" id="KW-0812">Transmembrane</keyword>
<feature type="transmembrane region" description="Helical" evidence="1">
    <location>
        <begin position="29"/>
        <end position="56"/>
    </location>
</feature>
<dbReference type="AlphaFoldDB" id="A0A437AR06"/>
<dbReference type="Proteomes" id="UP000282876">
    <property type="component" value="Unassembled WGS sequence"/>
</dbReference>
<dbReference type="EMBL" id="RCSS01000017">
    <property type="protein sequence ID" value="RVD93416.1"/>
    <property type="molecule type" value="Genomic_DNA"/>
</dbReference>
<feature type="transmembrane region" description="Helical" evidence="1">
    <location>
        <begin position="93"/>
        <end position="119"/>
    </location>
</feature>
<accession>A0A437AR06</accession>
<sequence length="175" mass="20600">FNFFSIVVCLIILYKQLLGEIPSNTLRLTNINIICYTLLLLIIIFETICEGCKFLIKNKRCNNPNKNFIECEIIGLQFLLVIIYFIYPSFFFWFNSVFLNFIFVGVYIIIDIFLPVIFLKRAVTNKDRKMCLYLHFIFKNFCLIGCFAVIIISYLLHELASVDVFILTPLILKFD</sequence>
<feature type="transmembrane region" description="Helical" evidence="1">
    <location>
        <begin position="131"/>
        <end position="156"/>
    </location>
</feature>
<keyword evidence="1" id="KW-0472">Membrane</keyword>
<organism evidence="3 4">
    <name type="scientific">Tubulinosema ratisbonensis</name>
    <dbReference type="NCBI Taxonomy" id="291195"/>
    <lineage>
        <taxon>Eukaryota</taxon>
        <taxon>Fungi</taxon>
        <taxon>Fungi incertae sedis</taxon>
        <taxon>Microsporidia</taxon>
        <taxon>Tubulinosematoidea</taxon>
        <taxon>Tubulinosematidae</taxon>
        <taxon>Tubulinosema</taxon>
    </lineage>
</organism>
<keyword evidence="1" id="KW-1133">Transmembrane helix</keyword>
<reference evidence="3 4" key="1">
    <citation type="submission" date="2018-10" db="EMBL/GenBank/DDBJ databases">
        <title>Draft genome sequence of the microsporidian Tubulinosema ratisbonensis.</title>
        <authorList>
            <person name="Polonais V."/>
            <person name="Peyretaillade E."/>
            <person name="Niehus S."/>
            <person name="Wawrzyniak I."/>
            <person name="Franchet A."/>
            <person name="Gaspin C."/>
            <person name="Reichstadt M."/>
            <person name="Belser C."/>
            <person name="Labadie K."/>
            <person name="Delbac F."/>
            <person name="Ferrandon D."/>
        </authorList>
    </citation>
    <scope>NUCLEOTIDE SEQUENCE [LARGE SCALE GENOMIC DNA]</scope>
    <source>
        <strain evidence="3 4">Franzen</strain>
    </source>
</reference>